<organism evidence="18 19">
    <name type="scientific">Dentiscutata erythropus</name>
    <dbReference type="NCBI Taxonomy" id="1348616"/>
    <lineage>
        <taxon>Eukaryota</taxon>
        <taxon>Fungi</taxon>
        <taxon>Fungi incertae sedis</taxon>
        <taxon>Mucoromycota</taxon>
        <taxon>Glomeromycotina</taxon>
        <taxon>Glomeromycetes</taxon>
        <taxon>Diversisporales</taxon>
        <taxon>Gigasporaceae</taxon>
        <taxon>Dentiscutata</taxon>
    </lineage>
</organism>
<comment type="similarity">
    <text evidence="3">In the N-terminal section; belongs to the GARS family.</text>
</comment>
<dbReference type="Proteomes" id="UP000789405">
    <property type="component" value="Unassembled WGS sequence"/>
</dbReference>
<keyword evidence="10" id="KW-0464">Manganese</keyword>
<comment type="pathway">
    <text evidence="1">Purine metabolism; IMP biosynthesis via de novo pathway; 5-amino-1-(5-phospho-D-ribosyl)imidazole from N(2)-formyl-N(1)-(5-phospho-D-ribosyl)glycinamide: step 2/2.</text>
</comment>
<evidence type="ECO:0000256" key="3">
    <source>
        <dbReference type="ARBA" id="ARBA00007423"/>
    </source>
</evidence>
<dbReference type="SUPFAM" id="SSF55326">
    <property type="entry name" value="PurM N-terminal domain-like"/>
    <property type="match status" value="1"/>
</dbReference>
<dbReference type="Gene3D" id="3.40.50.20">
    <property type="match status" value="1"/>
</dbReference>
<dbReference type="InterPro" id="IPR020561">
    <property type="entry name" value="PRibGlycinamid_synth_ATP-grasp"/>
</dbReference>
<evidence type="ECO:0000256" key="1">
    <source>
        <dbReference type="ARBA" id="ARBA00004686"/>
    </source>
</evidence>
<keyword evidence="8 16" id="KW-0067">ATP-binding</keyword>
<keyword evidence="6 16" id="KW-0547">Nucleotide-binding</keyword>
<evidence type="ECO:0000256" key="4">
    <source>
        <dbReference type="ARBA" id="ARBA00022598"/>
    </source>
</evidence>
<dbReference type="FunFam" id="3.40.50.20:FF:000006">
    <property type="entry name" value="Phosphoribosylamine--glycine ligase, chloroplastic"/>
    <property type="match status" value="1"/>
</dbReference>
<evidence type="ECO:0000256" key="11">
    <source>
        <dbReference type="ARBA" id="ARBA00023268"/>
    </source>
</evidence>
<sequence>MSLEKLIILIVGSGGREHAIAWKLSQSPKVEHIFVAPGNGGTENGIDKVSNVNIAVNDFVGLTQFALSNNINLVVPGPEQPLVEGIELAFRKIGIRCFGPSPKAAIMEGSKTFAKNFMKKHNIPTAIYENFSDYEKAKAFLESVTYNVVIKASGLAGGKGVLIPNNKQEALDALKEIMVNKVFGSAGDEIVIEEFLEGQELSVLTFSDGYTFVSLPPAQDHKRIFDGDQLNAKIKNTIIKPTIDGMRRDGFPFVGMLFTGLMITSSGPKVLEYNVRFGDPETEVALPLLSDDSDLAEIMLACAEGRLDSVRINTKPSFAAAVIIALGGYPGNYQKGKKISIQNVPSEALIFHAGTSINNGQPVTSGGRVLAVTGEGRTLRDAVNKAYECVKAIQFENMVYRKDIAHRAFSYLTQNPTENDIMTYASAGVSIDSGNSLVQKIKSLVKSTLRTGSDCEIGGFGGLFDLKAAGFTDPILIATTDGVGTKLKIAQAVNIHNTIGIDLVAMNANDLIVQGAEPLFFLDYYACGKLNIGVAKDVIEGIAAGCLESNCALIGGETSEMPGVYNEGDYDLAGFAVGAVERGNILPRKSDINVGDILIGISSSGIHSNGFSLVRKIVDKYNLGYESPCPWNTKLTLGEDLLTPTRIYVKRLLPLVKKGIVKAMAHITGGGFVDNIPRVIPEHLGANIDSKSWKIPEVFKWLAKNGNIPSGLYLGFQTLHELFRTFNCGIGMVLVVSPNDKINAINLLEKSEHDTDIYEIGRVVTREMNNGNQVCNNKTFFICAYTGTKMSPVLVVGKYDNRQLCSSQDLKVPSRNSSESWLTSC</sequence>
<dbReference type="GO" id="GO:0046084">
    <property type="term" value="P:adenine biosynthetic process"/>
    <property type="evidence" value="ECO:0007669"/>
    <property type="project" value="TreeGrafter"/>
</dbReference>
<dbReference type="SUPFAM" id="SSF52440">
    <property type="entry name" value="PreATP-grasp domain"/>
    <property type="match status" value="1"/>
</dbReference>
<dbReference type="PANTHER" id="PTHR10520">
    <property type="entry name" value="TRIFUNCTIONAL PURINE BIOSYNTHETIC PROTEIN ADENOSINE-3-RELATED"/>
    <property type="match status" value="1"/>
</dbReference>
<dbReference type="NCBIfam" id="TIGR00877">
    <property type="entry name" value="purD"/>
    <property type="match status" value="1"/>
</dbReference>
<dbReference type="InterPro" id="IPR011761">
    <property type="entry name" value="ATP-grasp"/>
</dbReference>
<dbReference type="InterPro" id="IPR036921">
    <property type="entry name" value="PurM-like_N_sf"/>
</dbReference>
<keyword evidence="7" id="KW-0658">Purine biosynthesis</keyword>
<dbReference type="CDD" id="cd02196">
    <property type="entry name" value="PurM"/>
    <property type="match status" value="1"/>
</dbReference>
<dbReference type="GO" id="GO:0006189">
    <property type="term" value="P:'de novo' IMP biosynthetic process"/>
    <property type="evidence" value="ECO:0007669"/>
    <property type="project" value="InterPro"/>
</dbReference>
<evidence type="ECO:0000259" key="17">
    <source>
        <dbReference type="PROSITE" id="PS50975"/>
    </source>
</evidence>
<evidence type="ECO:0000313" key="18">
    <source>
        <dbReference type="EMBL" id="CAG8470314.1"/>
    </source>
</evidence>
<dbReference type="InterPro" id="IPR016185">
    <property type="entry name" value="PreATP-grasp_dom_sf"/>
</dbReference>
<dbReference type="NCBIfam" id="TIGR00878">
    <property type="entry name" value="purM"/>
    <property type="match status" value="1"/>
</dbReference>
<dbReference type="GO" id="GO:0005524">
    <property type="term" value="F:ATP binding"/>
    <property type="evidence" value="ECO:0007669"/>
    <property type="project" value="UniProtKB-UniRule"/>
</dbReference>
<dbReference type="InterPro" id="IPR013815">
    <property type="entry name" value="ATP_grasp_subdomain_1"/>
</dbReference>
<dbReference type="Gene3D" id="3.90.650.10">
    <property type="entry name" value="PurM-like C-terminal domain"/>
    <property type="match status" value="1"/>
</dbReference>
<dbReference type="InterPro" id="IPR037123">
    <property type="entry name" value="PRibGlycinamide_synth_C_sf"/>
</dbReference>
<dbReference type="InterPro" id="IPR016188">
    <property type="entry name" value="PurM-like_N"/>
</dbReference>
<dbReference type="FunFam" id="3.90.600.10:FF:000001">
    <property type="entry name" value="Trifunctional purine biosynthetic protein adenosine-3"/>
    <property type="match status" value="1"/>
</dbReference>
<comment type="similarity">
    <text evidence="13">In the C-terminal section; belongs to the AIR synthase family.</text>
</comment>
<dbReference type="SMART" id="SM01210">
    <property type="entry name" value="GARS_C"/>
    <property type="match status" value="1"/>
</dbReference>
<dbReference type="GO" id="GO:0004637">
    <property type="term" value="F:phosphoribosylamine-glycine ligase activity"/>
    <property type="evidence" value="ECO:0007669"/>
    <property type="project" value="UniProtKB-EC"/>
</dbReference>
<dbReference type="OrthoDB" id="2018833at2759"/>
<dbReference type="Gene3D" id="3.30.470.20">
    <property type="entry name" value="ATP-grasp fold, B domain"/>
    <property type="match status" value="2"/>
</dbReference>
<evidence type="ECO:0000256" key="8">
    <source>
        <dbReference type="ARBA" id="ARBA00022840"/>
    </source>
</evidence>
<evidence type="ECO:0000256" key="12">
    <source>
        <dbReference type="ARBA" id="ARBA00029388"/>
    </source>
</evidence>
<dbReference type="InterPro" id="IPR000115">
    <property type="entry name" value="PRibGlycinamide_synth"/>
</dbReference>
<dbReference type="EMBL" id="CAJVPY010000397">
    <property type="protein sequence ID" value="CAG8470314.1"/>
    <property type="molecule type" value="Genomic_DNA"/>
</dbReference>
<reference evidence="18" key="1">
    <citation type="submission" date="2021-06" db="EMBL/GenBank/DDBJ databases">
        <authorList>
            <person name="Kallberg Y."/>
            <person name="Tangrot J."/>
            <person name="Rosling A."/>
        </authorList>
    </citation>
    <scope>NUCLEOTIDE SEQUENCE</scope>
    <source>
        <strain evidence="18">MA453B</strain>
    </source>
</reference>
<keyword evidence="11" id="KW-0511">Multifunctional enzyme</keyword>
<dbReference type="HAMAP" id="MF_00138">
    <property type="entry name" value="GARS"/>
    <property type="match status" value="1"/>
</dbReference>
<evidence type="ECO:0000256" key="14">
    <source>
        <dbReference type="ARBA" id="ARBA00047843"/>
    </source>
</evidence>
<keyword evidence="5" id="KW-0479">Metal-binding</keyword>
<comment type="caution">
    <text evidence="18">The sequence shown here is derived from an EMBL/GenBank/DDBJ whole genome shotgun (WGS) entry which is preliminary data.</text>
</comment>
<dbReference type="Pfam" id="PF00586">
    <property type="entry name" value="AIRS"/>
    <property type="match status" value="1"/>
</dbReference>
<dbReference type="InterPro" id="IPR010918">
    <property type="entry name" value="PurM-like_C_dom"/>
</dbReference>
<dbReference type="Gene3D" id="3.30.1490.20">
    <property type="entry name" value="ATP-grasp fold, A domain"/>
    <property type="match status" value="1"/>
</dbReference>
<dbReference type="Pfam" id="PF02769">
    <property type="entry name" value="AIRS_C"/>
    <property type="match status" value="1"/>
</dbReference>
<comment type="catalytic activity">
    <reaction evidence="14">
        <text>5-phospho-beta-D-ribosylamine + glycine + ATP = N(1)-(5-phospho-beta-D-ribosyl)glycinamide + ADP + phosphate + H(+)</text>
        <dbReference type="Rhea" id="RHEA:17453"/>
        <dbReference type="ChEBI" id="CHEBI:15378"/>
        <dbReference type="ChEBI" id="CHEBI:30616"/>
        <dbReference type="ChEBI" id="CHEBI:43474"/>
        <dbReference type="ChEBI" id="CHEBI:57305"/>
        <dbReference type="ChEBI" id="CHEBI:58681"/>
        <dbReference type="ChEBI" id="CHEBI:143788"/>
        <dbReference type="ChEBI" id="CHEBI:456216"/>
        <dbReference type="EC" id="6.3.4.13"/>
    </reaction>
</comment>
<dbReference type="Gene3D" id="3.90.600.10">
    <property type="entry name" value="Phosphoribosylglycinamide synthetase, C-terminal domain"/>
    <property type="match status" value="1"/>
</dbReference>
<keyword evidence="9" id="KW-0460">Magnesium</keyword>
<dbReference type="SUPFAM" id="SSF56059">
    <property type="entry name" value="Glutathione synthetase ATP-binding domain-like"/>
    <property type="match status" value="1"/>
</dbReference>
<evidence type="ECO:0000256" key="13">
    <source>
        <dbReference type="ARBA" id="ARBA00029444"/>
    </source>
</evidence>
<dbReference type="SUPFAM" id="SSF56042">
    <property type="entry name" value="PurM C-terminal domain-like"/>
    <property type="match status" value="1"/>
</dbReference>
<dbReference type="HAMAP" id="MF_00741">
    <property type="entry name" value="AIRS"/>
    <property type="match status" value="1"/>
</dbReference>
<dbReference type="SUPFAM" id="SSF51246">
    <property type="entry name" value="Rudiment single hybrid motif"/>
    <property type="match status" value="1"/>
</dbReference>
<name>A0A9N8VZZ8_9GLOM</name>
<evidence type="ECO:0000256" key="5">
    <source>
        <dbReference type="ARBA" id="ARBA00022723"/>
    </source>
</evidence>
<gene>
    <name evidence="18" type="ORF">DERYTH_LOCUS1424</name>
</gene>
<evidence type="ECO:0000256" key="2">
    <source>
        <dbReference type="ARBA" id="ARBA00005174"/>
    </source>
</evidence>
<evidence type="ECO:0000256" key="15">
    <source>
        <dbReference type="ARBA" id="ARBA00049057"/>
    </source>
</evidence>
<dbReference type="InterPro" id="IPR020559">
    <property type="entry name" value="PRibGlycinamide_synth_CS"/>
</dbReference>
<dbReference type="Pfam" id="PF02844">
    <property type="entry name" value="GARS_N"/>
    <property type="match status" value="1"/>
</dbReference>
<evidence type="ECO:0000256" key="10">
    <source>
        <dbReference type="ARBA" id="ARBA00023211"/>
    </source>
</evidence>
<evidence type="ECO:0000313" key="19">
    <source>
        <dbReference type="Proteomes" id="UP000789405"/>
    </source>
</evidence>
<dbReference type="InterPro" id="IPR011054">
    <property type="entry name" value="Rudment_hybrid_motif"/>
</dbReference>
<dbReference type="SMART" id="SM01209">
    <property type="entry name" value="GARS_A"/>
    <property type="match status" value="1"/>
</dbReference>
<evidence type="ECO:0000256" key="9">
    <source>
        <dbReference type="ARBA" id="ARBA00022842"/>
    </source>
</evidence>
<dbReference type="InterPro" id="IPR020560">
    <property type="entry name" value="PRibGlycinamide_synth_C-dom"/>
</dbReference>
<keyword evidence="4" id="KW-0436">Ligase</keyword>
<feature type="domain" description="ATP-grasp" evidence="17">
    <location>
        <begin position="115"/>
        <end position="304"/>
    </location>
</feature>
<comment type="catalytic activity">
    <reaction evidence="15">
        <text>2-formamido-N(1)-(5-O-phospho-beta-D-ribosyl)acetamidine + ATP = 5-amino-1-(5-phospho-beta-D-ribosyl)imidazole + ADP + phosphate + H(+)</text>
        <dbReference type="Rhea" id="RHEA:23032"/>
        <dbReference type="ChEBI" id="CHEBI:15378"/>
        <dbReference type="ChEBI" id="CHEBI:30616"/>
        <dbReference type="ChEBI" id="CHEBI:43474"/>
        <dbReference type="ChEBI" id="CHEBI:137981"/>
        <dbReference type="ChEBI" id="CHEBI:147287"/>
        <dbReference type="ChEBI" id="CHEBI:456216"/>
        <dbReference type="EC" id="6.3.3.1"/>
    </reaction>
</comment>
<evidence type="ECO:0000256" key="7">
    <source>
        <dbReference type="ARBA" id="ARBA00022755"/>
    </source>
</evidence>
<dbReference type="InterPro" id="IPR020562">
    <property type="entry name" value="PRibGlycinamide_synth_N"/>
</dbReference>
<dbReference type="PROSITE" id="PS50975">
    <property type="entry name" value="ATP_GRASP"/>
    <property type="match status" value="1"/>
</dbReference>
<dbReference type="FunFam" id="3.30.1330.10:FF:000001">
    <property type="entry name" value="Phosphoribosylformylglycinamidine cyclo-ligase"/>
    <property type="match status" value="1"/>
</dbReference>
<comment type="function">
    <text evidence="12">Catalyzes the second and fifth step in the 'de novo' purine biosynthesis pathway; contains phosphoribosylamine--glycine ligase (GARS) and phosphoribosylformylglycinamidine cyclo-ligase (AIRS) activities.</text>
</comment>
<protein>
    <submittedName>
        <fullName evidence="18">22685_t:CDS:1</fullName>
    </submittedName>
</protein>
<dbReference type="GO" id="GO:0004641">
    <property type="term" value="F:phosphoribosylformylglycinamidine cyclo-ligase activity"/>
    <property type="evidence" value="ECO:0007669"/>
    <property type="project" value="UniProtKB-EC"/>
</dbReference>
<keyword evidence="19" id="KW-1185">Reference proteome</keyword>
<dbReference type="Pfam" id="PF01071">
    <property type="entry name" value="GARS_A"/>
    <property type="match status" value="2"/>
</dbReference>
<evidence type="ECO:0000256" key="6">
    <source>
        <dbReference type="ARBA" id="ARBA00022741"/>
    </source>
</evidence>
<dbReference type="Pfam" id="PF02843">
    <property type="entry name" value="GARS_C"/>
    <property type="match status" value="1"/>
</dbReference>
<dbReference type="InterPro" id="IPR036676">
    <property type="entry name" value="PurM-like_C_sf"/>
</dbReference>
<dbReference type="FunFam" id="3.30.1490.20:FF:000006">
    <property type="entry name" value="phosphoribosylamine--glycine ligase, chloroplastic-like"/>
    <property type="match status" value="1"/>
</dbReference>
<dbReference type="PANTHER" id="PTHR10520:SF12">
    <property type="entry name" value="TRIFUNCTIONAL PURINE BIOSYNTHETIC PROTEIN ADENOSINE-3"/>
    <property type="match status" value="1"/>
</dbReference>
<dbReference type="PROSITE" id="PS00184">
    <property type="entry name" value="GARS"/>
    <property type="match status" value="1"/>
</dbReference>
<accession>A0A9N8VZZ8</accession>
<dbReference type="Gene3D" id="3.30.1330.10">
    <property type="entry name" value="PurM-like, N-terminal domain"/>
    <property type="match status" value="1"/>
</dbReference>
<dbReference type="AlphaFoldDB" id="A0A9N8VZZ8"/>
<proteinExistence type="inferred from homology"/>
<dbReference type="GO" id="GO:0005829">
    <property type="term" value="C:cytosol"/>
    <property type="evidence" value="ECO:0007669"/>
    <property type="project" value="TreeGrafter"/>
</dbReference>
<dbReference type="InterPro" id="IPR004733">
    <property type="entry name" value="PurM_cligase"/>
</dbReference>
<comment type="pathway">
    <text evidence="2">Purine metabolism; IMP biosynthesis via de novo pathway; N(1)-(5-phospho-D-ribosyl)glycinamide from 5-phospho-alpha-D-ribose 1-diphosphate: step 2/2.</text>
</comment>
<evidence type="ECO:0000256" key="16">
    <source>
        <dbReference type="PROSITE-ProRule" id="PRU00409"/>
    </source>
</evidence>
<dbReference type="FunFam" id="3.90.650.10:FF:000007">
    <property type="entry name" value="Trifunctional purine biosynthetic protein adenosine-3"/>
    <property type="match status" value="1"/>
</dbReference>
<dbReference type="GO" id="GO:0046872">
    <property type="term" value="F:metal ion binding"/>
    <property type="evidence" value="ECO:0007669"/>
    <property type="project" value="UniProtKB-KW"/>
</dbReference>